<name>A0ABP0V2T3_9BRYO</name>
<organism evidence="15 16">
    <name type="scientific">Sphagnum troendelagicum</name>
    <dbReference type="NCBI Taxonomy" id="128251"/>
    <lineage>
        <taxon>Eukaryota</taxon>
        <taxon>Viridiplantae</taxon>
        <taxon>Streptophyta</taxon>
        <taxon>Embryophyta</taxon>
        <taxon>Bryophyta</taxon>
        <taxon>Sphagnophytina</taxon>
        <taxon>Sphagnopsida</taxon>
        <taxon>Sphagnales</taxon>
        <taxon>Sphagnaceae</taxon>
        <taxon>Sphagnum</taxon>
    </lineage>
</organism>
<dbReference type="PANTHER" id="PTHR47982:SF44">
    <property type="entry name" value="PROLINE-RICH RECEPTOR-LIKE PROTEIN KINASE PERK13-RELATED"/>
    <property type="match status" value="1"/>
</dbReference>
<dbReference type="EMBL" id="OZ019900">
    <property type="protein sequence ID" value="CAK9235305.1"/>
    <property type="molecule type" value="Genomic_DNA"/>
</dbReference>
<comment type="subcellular location">
    <subcellularLocation>
        <location evidence="1">Cell membrane</location>
        <topology evidence="1">Single-pass membrane protein</topology>
    </subcellularLocation>
</comment>
<accession>A0ABP0V2T3</accession>
<keyword evidence="4" id="KW-0808">Transferase</keyword>
<dbReference type="Proteomes" id="UP001497512">
    <property type="component" value="Chromosome 8"/>
</dbReference>
<evidence type="ECO:0000256" key="11">
    <source>
        <dbReference type="PROSITE-ProRule" id="PRU10141"/>
    </source>
</evidence>
<keyword evidence="8 11" id="KW-0067">ATP-binding</keyword>
<dbReference type="InterPro" id="IPR017441">
    <property type="entry name" value="Protein_kinase_ATP_BS"/>
</dbReference>
<feature type="compositionally biased region" description="Pro residues" evidence="12">
    <location>
        <begin position="113"/>
        <end position="212"/>
    </location>
</feature>
<proteinExistence type="predicted"/>
<keyword evidence="3" id="KW-0723">Serine/threonine-protein kinase</keyword>
<keyword evidence="9 13" id="KW-1133">Transmembrane helix</keyword>
<dbReference type="Gene3D" id="1.10.510.10">
    <property type="entry name" value="Transferase(Phosphotransferase) domain 1"/>
    <property type="match status" value="1"/>
</dbReference>
<evidence type="ECO:0000256" key="7">
    <source>
        <dbReference type="ARBA" id="ARBA00022777"/>
    </source>
</evidence>
<evidence type="ECO:0000256" key="13">
    <source>
        <dbReference type="SAM" id="Phobius"/>
    </source>
</evidence>
<keyword evidence="6 11" id="KW-0547">Nucleotide-binding</keyword>
<feature type="compositionally biased region" description="Pro residues" evidence="12">
    <location>
        <begin position="50"/>
        <end position="59"/>
    </location>
</feature>
<evidence type="ECO:0000313" key="16">
    <source>
        <dbReference type="Proteomes" id="UP001497512"/>
    </source>
</evidence>
<dbReference type="SUPFAM" id="SSF56112">
    <property type="entry name" value="Protein kinase-like (PK-like)"/>
    <property type="match status" value="1"/>
</dbReference>
<reference evidence="15" key="1">
    <citation type="submission" date="2024-02" db="EMBL/GenBank/DDBJ databases">
        <authorList>
            <consortium name="ELIXIR-Norway"/>
            <consortium name="Elixir Norway"/>
        </authorList>
    </citation>
    <scope>NUCLEOTIDE SEQUENCE</scope>
</reference>
<evidence type="ECO:0000256" key="9">
    <source>
        <dbReference type="ARBA" id="ARBA00022989"/>
    </source>
</evidence>
<evidence type="ECO:0000256" key="5">
    <source>
        <dbReference type="ARBA" id="ARBA00022692"/>
    </source>
</evidence>
<feature type="compositionally biased region" description="Low complexity" evidence="12">
    <location>
        <begin position="60"/>
        <end position="78"/>
    </location>
</feature>
<feature type="compositionally biased region" description="Gly residues" evidence="12">
    <location>
        <begin position="794"/>
        <end position="804"/>
    </location>
</feature>
<evidence type="ECO:0000256" key="1">
    <source>
        <dbReference type="ARBA" id="ARBA00004162"/>
    </source>
</evidence>
<feature type="compositionally biased region" description="Pro residues" evidence="12">
    <location>
        <begin position="228"/>
        <end position="243"/>
    </location>
</feature>
<feature type="transmembrane region" description="Helical" evidence="13">
    <location>
        <begin position="289"/>
        <end position="311"/>
    </location>
</feature>
<feature type="compositionally biased region" description="Low complexity" evidence="12">
    <location>
        <begin position="213"/>
        <end position="227"/>
    </location>
</feature>
<feature type="compositionally biased region" description="Low complexity" evidence="12">
    <location>
        <begin position="10"/>
        <end position="27"/>
    </location>
</feature>
<sequence length="863" mass="89060">MPAPSPSSVPPSGTSGASSPNSQSSPPVADPGKNHPPPPTAPSKSATASPPAPPPPPTPAASSTPPSASSSAPSTPAAASPPAPPPPAPDASSSPPPAASAPPQPDSVAPSSGNPPTPPPPPPPSHPPKSPPPVSSSSPPSPPPPAAVSPPPAQTPPPVSSSSPPSPPPPLSVIPPPAQTPPPVSSSSPPSPPPPLSVSSPVPPPAQTPPPVSSSSSPPSLAPSLNSPNPPPPPVAPKSPPPVSSSSPSPASPPPPSPGTVFAPGSSASALHTTAGVKAAATSHVGTPAVIGIASGGVLGVLLIALILICFAKKRKKGTPKTKLLDANGIPYKGSGATVPLTGGGRGYKNSDMHEPWLSHSDSNGGYSGKNIPPPPQASSPSIGNSRSWFTIEELAAATGGFSNENLLGEGGFGKVYKGTLPSGAIVAVKQLTVGGGQGDREFRAEVEIISRVHHRHLVSLVGYCVLDTQRILVYDFVANDTLEHNLHGAGMPTMDWPTRLKIGLGAARGLAYLHEDCHPRIIHRDIKSSNILLDENFEAQVADFGLAKLSSDTHTHVSTRVMGTFGYLAPEYAASGKLSDRSDVYSFGVVLLELVTGRRPIDACQPPGEENLVEWARPKLSHILEGGSLEELVDSKLEGEYDESEMFRMIETAAACVRYSALKRPRMAQVVRALENDSDKSGLYQGMKPGQSMEYEASLYGGGSEFGTNRYTGSSGEYDTQQYNSELRRFRKPMIGTQQFSIGENPSGEYGNLPTISSGEFDMDKILEVPSDEEARIDVKEEEESLNTHYFNKGGGGGGGGGSFIRQGSNVGSTISSADSFRSGFMGQPPPRLASYMPVSVSGEYIPIGKTVQFAKNLEERR</sequence>
<dbReference type="InterPro" id="IPR001245">
    <property type="entry name" value="Ser-Thr/Tyr_kinase_cat_dom"/>
</dbReference>
<dbReference type="PROSITE" id="PS00107">
    <property type="entry name" value="PROTEIN_KINASE_ATP"/>
    <property type="match status" value="1"/>
</dbReference>
<evidence type="ECO:0000256" key="12">
    <source>
        <dbReference type="SAM" id="MobiDB-lite"/>
    </source>
</evidence>
<evidence type="ECO:0000256" key="4">
    <source>
        <dbReference type="ARBA" id="ARBA00022679"/>
    </source>
</evidence>
<dbReference type="Gene3D" id="3.30.200.20">
    <property type="entry name" value="Phosphorylase Kinase, domain 1"/>
    <property type="match status" value="1"/>
</dbReference>
<dbReference type="PROSITE" id="PS00108">
    <property type="entry name" value="PROTEIN_KINASE_ST"/>
    <property type="match status" value="1"/>
</dbReference>
<feature type="compositionally biased region" description="Pro residues" evidence="12">
    <location>
        <begin position="79"/>
        <end position="105"/>
    </location>
</feature>
<feature type="domain" description="Protein kinase" evidence="14">
    <location>
        <begin position="402"/>
        <end position="684"/>
    </location>
</feature>
<dbReference type="InterPro" id="IPR047117">
    <property type="entry name" value="PERK1-13-like"/>
</dbReference>
<keyword evidence="7" id="KW-0418">Kinase</keyword>
<feature type="region of interest" description="Disordered" evidence="12">
    <location>
        <begin position="353"/>
        <end position="383"/>
    </location>
</feature>
<evidence type="ECO:0000256" key="3">
    <source>
        <dbReference type="ARBA" id="ARBA00022527"/>
    </source>
</evidence>
<dbReference type="InterPro" id="IPR008271">
    <property type="entry name" value="Ser/Thr_kinase_AS"/>
</dbReference>
<dbReference type="InterPro" id="IPR000719">
    <property type="entry name" value="Prot_kinase_dom"/>
</dbReference>
<keyword evidence="16" id="KW-1185">Reference proteome</keyword>
<evidence type="ECO:0000313" key="15">
    <source>
        <dbReference type="EMBL" id="CAK9235305.1"/>
    </source>
</evidence>
<dbReference type="PANTHER" id="PTHR47982">
    <property type="entry name" value="PROLINE-RICH RECEPTOR-LIKE PROTEIN KINASE PERK4"/>
    <property type="match status" value="1"/>
</dbReference>
<dbReference type="Pfam" id="PF07714">
    <property type="entry name" value="PK_Tyr_Ser-Thr"/>
    <property type="match status" value="1"/>
</dbReference>
<evidence type="ECO:0000256" key="10">
    <source>
        <dbReference type="ARBA" id="ARBA00023136"/>
    </source>
</evidence>
<gene>
    <name evidence="15" type="ORF">CSSPTR1EN2_LOCUS22650</name>
</gene>
<evidence type="ECO:0000259" key="14">
    <source>
        <dbReference type="PROSITE" id="PS50011"/>
    </source>
</evidence>
<dbReference type="PROSITE" id="PS50011">
    <property type="entry name" value="PROTEIN_KINASE_DOM"/>
    <property type="match status" value="1"/>
</dbReference>
<dbReference type="EC" id="2.7.11.1" evidence="2"/>
<protein>
    <recommendedName>
        <fullName evidence="2">non-specific serine/threonine protein kinase</fullName>
        <ecNumber evidence="2">2.7.11.1</ecNumber>
    </recommendedName>
</protein>
<feature type="binding site" evidence="11">
    <location>
        <position position="430"/>
    </location>
    <ligand>
        <name>ATP</name>
        <dbReference type="ChEBI" id="CHEBI:30616"/>
    </ligand>
</feature>
<dbReference type="InterPro" id="IPR011009">
    <property type="entry name" value="Kinase-like_dom_sf"/>
</dbReference>
<dbReference type="SMART" id="SM00220">
    <property type="entry name" value="S_TKc"/>
    <property type="match status" value="1"/>
</dbReference>
<evidence type="ECO:0000256" key="2">
    <source>
        <dbReference type="ARBA" id="ARBA00012513"/>
    </source>
</evidence>
<keyword evidence="5 13" id="KW-0812">Transmembrane</keyword>
<feature type="region of interest" description="Disordered" evidence="12">
    <location>
        <begin position="1"/>
        <end position="267"/>
    </location>
</feature>
<evidence type="ECO:0000256" key="6">
    <source>
        <dbReference type="ARBA" id="ARBA00022741"/>
    </source>
</evidence>
<keyword evidence="10 13" id="KW-0472">Membrane</keyword>
<evidence type="ECO:0000256" key="8">
    <source>
        <dbReference type="ARBA" id="ARBA00022840"/>
    </source>
</evidence>
<feature type="region of interest" description="Disordered" evidence="12">
    <location>
        <begin position="792"/>
        <end position="812"/>
    </location>
</feature>